<evidence type="ECO:0000256" key="3">
    <source>
        <dbReference type="SAM" id="Phobius"/>
    </source>
</evidence>
<dbReference type="GO" id="GO:0008270">
    <property type="term" value="F:zinc ion binding"/>
    <property type="evidence" value="ECO:0007669"/>
    <property type="project" value="UniProtKB-KW"/>
</dbReference>
<dbReference type="EMBL" id="CAJHUC010000737">
    <property type="protein sequence ID" value="CAD7697984.1"/>
    <property type="molecule type" value="Genomic_DNA"/>
</dbReference>
<evidence type="ECO:0000256" key="1">
    <source>
        <dbReference type="PROSITE-ProRule" id="PRU00175"/>
    </source>
</evidence>
<accession>A0A8S1IWD2</accession>
<gene>
    <name evidence="5" type="ORF">OSTQU699_LOCUS3344</name>
</gene>
<keyword evidence="3" id="KW-1133">Transmembrane helix</keyword>
<keyword evidence="3" id="KW-0472">Membrane</keyword>
<evidence type="ECO:0000313" key="6">
    <source>
        <dbReference type="Proteomes" id="UP000708148"/>
    </source>
</evidence>
<dbReference type="Proteomes" id="UP000708148">
    <property type="component" value="Unassembled WGS sequence"/>
</dbReference>
<keyword evidence="3" id="KW-0812">Transmembrane</keyword>
<feature type="domain" description="RING-type" evidence="4">
    <location>
        <begin position="515"/>
        <end position="550"/>
    </location>
</feature>
<evidence type="ECO:0000313" key="5">
    <source>
        <dbReference type="EMBL" id="CAD7697984.1"/>
    </source>
</evidence>
<evidence type="ECO:0000259" key="4">
    <source>
        <dbReference type="PROSITE" id="PS50089"/>
    </source>
</evidence>
<proteinExistence type="predicted"/>
<dbReference type="Pfam" id="PF13920">
    <property type="entry name" value="zf-C3HC4_3"/>
    <property type="match status" value="1"/>
</dbReference>
<keyword evidence="1" id="KW-0479">Metal-binding</keyword>
<dbReference type="AlphaFoldDB" id="A0A8S1IWD2"/>
<name>A0A8S1IWD2_9CHLO</name>
<feature type="compositionally biased region" description="Acidic residues" evidence="2">
    <location>
        <begin position="473"/>
        <end position="482"/>
    </location>
</feature>
<dbReference type="Gene3D" id="2.10.25.10">
    <property type="entry name" value="Laminin"/>
    <property type="match status" value="1"/>
</dbReference>
<keyword evidence="6" id="KW-1185">Reference proteome</keyword>
<feature type="transmembrane region" description="Helical" evidence="3">
    <location>
        <begin position="351"/>
        <end position="373"/>
    </location>
</feature>
<organism evidence="5 6">
    <name type="scientific">Ostreobium quekettii</name>
    <dbReference type="NCBI Taxonomy" id="121088"/>
    <lineage>
        <taxon>Eukaryota</taxon>
        <taxon>Viridiplantae</taxon>
        <taxon>Chlorophyta</taxon>
        <taxon>core chlorophytes</taxon>
        <taxon>Ulvophyceae</taxon>
        <taxon>TCBD clade</taxon>
        <taxon>Bryopsidales</taxon>
        <taxon>Ostreobineae</taxon>
        <taxon>Ostreobiaceae</taxon>
        <taxon>Ostreobium</taxon>
    </lineage>
</organism>
<evidence type="ECO:0000256" key="2">
    <source>
        <dbReference type="SAM" id="MobiDB-lite"/>
    </source>
</evidence>
<dbReference type="Gene3D" id="3.30.40.10">
    <property type="entry name" value="Zinc/RING finger domain, C3HC4 (zinc finger)"/>
    <property type="match status" value="1"/>
</dbReference>
<reference evidence="5" key="1">
    <citation type="submission" date="2020-12" db="EMBL/GenBank/DDBJ databases">
        <authorList>
            <person name="Iha C."/>
        </authorList>
    </citation>
    <scope>NUCLEOTIDE SEQUENCE</scope>
</reference>
<keyword evidence="1" id="KW-0862">Zinc</keyword>
<dbReference type="PROSITE" id="PS50089">
    <property type="entry name" value="ZF_RING_2"/>
    <property type="match status" value="1"/>
</dbReference>
<dbReference type="SUPFAM" id="SSF57850">
    <property type="entry name" value="RING/U-box"/>
    <property type="match status" value="1"/>
</dbReference>
<keyword evidence="1" id="KW-0863">Zinc-finger</keyword>
<dbReference type="Pfam" id="PF23106">
    <property type="entry name" value="EGF_Teneurin"/>
    <property type="match status" value="1"/>
</dbReference>
<dbReference type="PROSITE" id="PS00022">
    <property type="entry name" value="EGF_1"/>
    <property type="match status" value="1"/>
</dbReference>
<feature type="region of interest" description="Disordered" evidence="2">
    <location>
        <begin position="432"/>
        <end position="487"/>
    </location>
</feature>
<dbReference type="InterPro" id="IPR013083">
    <property type="entry name" value="Znf_RING/FYVE/PHD"/>
</dbReference>
<dbReference type="InterPro" id="IPR001841">
    <property type="entry name" value="Znf_RING"/>
</dbReference>
<dbReference type="OrthoDB" id="5855668at2759"/>
<feature type="region of interest" description="Disordered" evidence="2">
    <location>
        <begin position="1"/>
        <end position="24"/>
    </location>
</feature>
<protein>
    <recommendedName>
        <fullName evidence="4">RING-type domain-containing protein</fullName>
    </recommendedName>
</protein>
<dbReference type="PROSITE" id="PS01186">
    <property type="entry name" value="EGF_2"/>
    <property type="match status" value="1"/>
</dbReference>
<dbReference type="InterPro" id="IPR000742">
    <property type="entry name" value="EGF"/>
</dbReference>
<comment type="caution">
    <text evidence="5">The sequence shown here is derived from an EMBL/GenBank/DDBJ whole genome shotgun (WGS) entry which is preliminary data.</text>
</comment>
<dbReference type="SMART" id="SM00184">
    <property type="entry name" value="RING"/>
    <property type="match status" value="1"/>
</dbReference>
<sequence>MVADSVGTPPSGRSNGPFGGPRRKLRWRTEMGSAGSEGMATAESGAETPNMAWARRVTLLATLCLISLDTVSANSAGVVQEMSAGGLYTGSEPKFAPEDNPATSLAIDSCHPSATKMGISCSREGFFISGFQGTVYWKTDDMFEQEKYPVPEAKAICCNASLPTAAQLPPAAKAILPLDAVPEAIISVGCHRSRSMECEEGSVGDRSLVAAFVDADHPEYKPNKYYPVNPPVCCTPVLLMSNGQAWELFRCDCISSMEDIQCGEKTTDRFLLGYHGWQSEGQIIPFAPTRCCKLCIGAAPYNMSQCTDMNHCSGKGVCIAGTCMCRSGWAGADCSESSGHNAGSDQWWQSFWWLGVIGFMCAFTGLFATFWMIQRAEWADRSPHRHDHDESLLHWVDMEGSAGGEDSSYTSASSASRRSVTTISVASLEVASVEDAGQQADEQGLPEHTVRRPGPRTNQEQGDQEPARASQEIEVEEAPEQEDLQKTGDDLTEEEGLMKTLPFNSESSPLNTVMCSVCMMRPVQVALVPCGHSNLCRRCSRKLQRCPFCRKEIARRQKLFLSG</sequence>